<dbReference type="PANTHER" id="PTHR30336:SF4">
    <property type="entry name" value="ENVELOPE BIOGENESIS FACTOR ELYC"/>
    <property type="match status" value="1"/>
</dbReference>
<keyword evidence="3" id="KW-1185">Reference proteome</keyword>
<proteinExistence type="predicted"/>
<dbReference type="InterPro" id="IPR003848">
    <property type="entry name" value="DUF218"/>
</dbReference>
<accession>A0ABT0JV58</accession>
<sequence>MAAAVAVAAIPIGLAEMLHWRASRRLYGEHAHVRRGERGAQVVLVLGFPATRHGELHPLQRWRTEMGVRSLRAGADSRLIFSGGGPPGIPTEAETMAAYARDVLGVPAAQILVETAATSTWENVGFSVPWLESARTIAIVSDPLHAARGRRYLHRQRPDLAARLVPADDYRPFERLRLKVPTAVYAVTRPPMRRLRARLSGTPLAAREVAGGTAAVAGQEGKPIAAAEPGS</sequence>
<dbReference type="EMBL" id="JALKFT010000004">
    <property type="protein sequence ID" value="MCK9875229.1"/>
    <property type="molecule type" value="Genomic_DNA"/>
</dbReference>
<dbReference type="Proteomes" id="UP001201873">
    <property type="component" value="Unassembled WGS sequence"/>
</dbReference>
<dbReference type="InterPro" id="IPR014729">
    <property type="entry name" value="Rossmann-like_a/b/a_fold"/>
</dbReference>
<protein>
    <submittedName>
        <fullName evidence="2">YdcF family protein</fullName>
    </submittedName>
</protein>
<dbReference type="Gene3D" id="3.40.50.620">
    <property type="entry name" value="HUPs"/>
    <property type="match status" value="1"/>
</dbReference>
<feature type="domain" description="DUF218" evidence="1">
    <location>
        <begin position="41"/>
        <end position="209"/>
    </location>
</feature>
<dbReference type="CDD" id="cd06259">
    <property type="entry name" value="YdcF-like"/>
    <property type="match status" value="1"/>
</dbReference>
<evidence type="ECO:0000313" key="3">
    <source>
        <dbReference type="Proteomes" id="UP001201873"/>
    </source>
</evidence>
<evidence type="ECO:0000313" key="2">
    <source>
        <dbReference type="EMBL" id="MCK9875229.1"/>
    </source>
</evidence>
<dbReference type="PANTHER" id="PTHR30336">
    <property type="entry name" value="INNER MEMBRANE PROTEIN, PROBABLE PERMEASE"/>
    <property type="match status" value="1"/>
</dbReference>
<name>A0ABT0JV58_9ACTN</name>
<gene>
    <name evidence="2" type="ORF">MXD59_05440</name>
</gene>
<reference evidence="2 3" key="1">
    <citation type="submission" date="2022-04" db="EMBL/GenBank/DDBJ databases">
        <title>Genome diversity in the genus Frankia.</title>
        <authorList>
            <person name="Carlos-Shanley C."/>
            <person name="Hahn D."/>
        </authorList>
    </citation>
    <scope>NUCLEOTIDE SEQUENCE [LARGE SCALE GENOMIC DNA]</scope>
    <source>
        <strain evidence="2 3">Ag45/Mut15</strain>
    </source>
</reference>
<evidence type="ECO:0000259" key="1">
    <source>
        <dbReference type="Pfam" id="PF02698"/>
    </source>
</evidence>
<dbReference type="Pfam" id="PF02698">
    <property type="entry name" value="DUF218"/>
    <property type="match status" value="1"/>
</dbReference>
<organism evidence="2 3">
    <name type="scientific">Frankia umida</name>
    <dbReference type="NCBI Taxonomy" id="573489"/>
    <lineage>
        <taxon>Bacteria</taxon>
        <taxon>Bacillati</taxon>
        <taxon>Actinomycetota</taxon>
        <taxon>Actinomycetes</taxon>
        <taxon>Frankiales</taxon>
        <taxon>Frankiaceae</taxon>
        <taxon>Frankia</taxon>
    </lineage>
</organism>
<comment type="caution">
    <text evidence="2">The sequence shown here is derived from an EMBL/GenBank/DDBJ whole genome shotgun (WGS) entry which is preliminary data.</text>
</comment>
<dbReference type="RefSeq" id="WP_248823697.1">
    <property type="nucleotide sequence ID" value="NZ_JALKFT010000004.1"/>
</dbReference>
<dbReference type="InterPro" id="IPR051599">
    <property type="entry name" value="Cell_Envelope_Assoc"/>
</dbReference>